<organism evidence="2 3">
    <name type="scientific">Panicum virgatum</name>
    <name type="common">Blackwell switchgrass</name>
    <dbReference type="NCBI Taxonomy" id="38727"/>
    <lineage>
        <taxon>Eukaryota</taxon>
        <taxon>Viridiplantae</taxon>
        <taxon>Streptophyta</taxon>
        <taxon>Embryophyta</taxon>
        <taxon>Tracheophyta</taxon>
        <taxon>Spermatophyta</taxon>
        <taxon>Magnoliopsida</taxon>
        <taxon>Liliopsida</taxon>
        <taxon>Poales</taxon>
        <taxon>Poaceae</taxon>
        <taxon>PACMAD clade</taxon>
        <taxon>Panicoideae</taxon>
        <taxon>Panicodae</taxon>
        <taxon>Paniceae</taxon>
        <taxon>Panicinae</taxon>
        <taxon>Panicum</taxon>
        <taxon>Panicum sect. Hiantes</taxon>
    </lineage>
</organism>
<accession>A0A8T0VN71</accession>
<dbReference type="Proteomes" id="UP000823388">
    <property type="component" value="Chromosome 2N"/>
</dbReference>
<dbReference type="EMBL" id="CM029040">
    <property type="protein sequence ID" value="KAG2633983.1"/>
    <property type="molecule type" value="Genomic_DNA"/>
</dbReference>
<comment type="caution">
    <text evidence="2">The sequence shown here is derived from an EMBL/GenBank/DDBJ whole genome shotgun (WGS) entry which is preliminary data.</text>
</comment>
<sequence>MAPSFKPNPLSLSVPDPALDRWLRDSGYLDLLDSAPTAFSSSASAPSTAAISPTAGSTPASSSVATDVLSFARTLASLLVLNPFTRLSSADLAAPTPSWSPPPRRRVLLFPADPDPG</sequence>
<dbReference type="AlphaFoldDB" id="A0A8T0VN71"/>
<keyword evidence="3" id="KW-1185">Reference proteome</keyword>
<reference evidence="2" key="1">
    <citation type="submission" date="2020-05" db="EMBL/GenBank/DDBJ databases">
        <title>WGS assembly of Panicum virgatum.</title>
        <authorList>
            <person name="Lovell J.T."/>
            <person name="Jenkins J."/>
            <person name="Shu S."/>
            <person name="Juenger T.E."/>
            <person name="Schmutz J."/>
        </authorList>
    </citation>
    <scope>NUCLEOTIDE SEQUENCE</scope>
    <source>
        <strain evidence="2">AP13</strain>
    </source>
</reference>
<name>A0A8T0VN71_PANVG</name>
<protein>
    <submittedName>
        <fullName evidence="2">Uncharacterized protein</fullName>
    </submittedName>
</protein>
<evidence type="ECO:0000313" key="2">
    <source>
        <dbReference type="EMBL" id="KAG2633983.1"/>
    </source>
</evidence>
<feature type="region of interest" description="Disordered" evidence="1">
    <location>
        <begin position="92"/>
        <end position="117"/>
    </location>
</feature>
<evidence type="ECO:0000256" key="1">
    <source>
        <dbReference type="SAM" id="MobiDB-lite"/>
    </source>
</evidence>
<feature type="region of interest" description="Disordered" evidence="1">
    <location>
        <begin position="38"/>
        <end position="62"/>
    </location>
</feature>
<gene>
    <name evidence="2" type="ORF">PVAP13_2NG166406</name>
</gene>
<proteinExistence type="predicted"/>
<evidence type="ECO:0000313" key="3">
    <source>
        <dbReference type="Proteomes" id="UP000823388"/>
    </source>
</evidence>